<gene>
    <name evidence="2" type="ORF">RCL2_002120100</name>
</gene>
<comment type="caution">
    <text evidence="2">The sequence shown here is derived from an EMBL/GenBank/DDBJ whole genome shotgun (WGS) entry which is preliminary data.</text>
</comment>
<accession>A0A8H3LYT8</accession>
<keyword evidence="1" id="KW-0175">Coiled coil</keyword>
<proteinExistence type="predicted"/>
<dbReference type="AlphaFoldDB" id="A0A8H3LYT8"/>
<protein>
    <submittedName>
        <fullName evidence="2">Uncharacterized protein</fullName>
    </submittedName>
</protein>
<organism evidence="2 3">
    <name type="scientific">Rhizophagus clarus</name>
    <dbReference type="NCBI Taxonomy" id="94130"/>
    <lineage>
        <taxon>Eukaryota</taxon>
        <taxon>Fungi</taxon>
        <taxon>Fungi incertae sedis</taxon>
        <taxon>Mucoromycota</taxon>
        <taxon>Glomeromycotina</taxon>
        <taxon>Glomeromycetes</taxon>
        <taxon>Glomerales</taxon>
        <taxon>Glomeraceae</taxon>
        <taxon>Rhizophagus</taxon>
    </lineage>
</organism>
<evidence type="ECO:0000313" key="2">
    <source>
        <dbReference type="EMBL" id="GES94470.1"/>
    </source>
</evidence>
<sequence>MTRKNKSTKSWSKTKVKRIELRYKSTFWSKMYDIANKKRIGLSLELANSKRMIEDLNKKLKEVTNNLNEWKELYYHEATAAEEWEYKFYIESAKK</sequence>
<dbReference type="EMBL" id="BLAL01000236">
    <property type="protein sequence ID" value="GES94470.1"/>
    <property type="molecule type" value="Genomic_DNA"/>
</dbReference>
<evidence type="ECO:0000313" key="3">
    <source>
        <dbReference type="Proteomes" id="UP000615446"/>
    </source>
</evidence>
<feature type="coiled-coil region" evidence="1">
    <location>
        <begin position="46"/>
        <end position="73"/>
    </location>
</feature>
<evidence type="ECO:0000256" key="1">
    <source>
        <dbReference type="SAM" id="Coils"/>
    </source>
</evidence>
<reference evidence="2" key="1">
    <citation type="submission" date="2019-10" db="EMBL/GenBank/DDBJ databases">
        <title>Conservation and host-specific expression of non-tandemly repeated heterogenous ribosome RNA gene in arbuscular mycorrhizal fungi.</title>
        <authorList>
            <person name="Maeda T."/>
            <person name="Kobayashi Y."/>
            <person name="Nakagawa T."/>
            <person name="Ezawa T."/>
            <person name="Yamaguchi K."/>
            <person name="Bino T."/>
            <person name="Nishimoto Y."/>
            <person name="Shigenobu S."/>
            <person name="Kawaguchi M."/>
        </authorList>
    </citation>
    <scope>NUCLEOTIDE SEQUENCE</scope>
    <source>
        <strain evidence="2">HR1</strain>
    </source>
</reference>
<dbReference type="Proteomes" id="UP000615446">
    <property type="component" value="Unassembled WGS sequence"/>
</dbReference>
<name>A0A8H3LYT8_9GLOM</name>